<organism evidence="2 3">
    <name type="scientific">Acidovorax lacteus</name>
    <dbReference type="NCBI Taxonomy" id="1924988"/>
    <lineage>
        <taxon>Bacteria</taxon>
        <taxon>Pseudomonadati</taxon>
        <taxon>Pseudomonadota</taxon>
        <taxon>Betaproteobacteria</taxon>
        <taxon>Burkholderiales</taxon>
        <taxon>Comamonadaceae</taxon>
        <taxon>Acidovorax</taxon>
    </lineage>
</organism>
<evidence type="ECO:0000313" key="2">
    <source>
        <dbReference type="EMBL" id="GAA4429893.1"/>
    </source>
</evidence>
<reference evidence="3" key="1">
    <citation type="journal article" date="2019" name="Int. J. Syst. Evol. Microbiol.">
        <title>The Global Catalogue of Microorganisms (GCM) 10K type strain sequencing project: providing services to taxonomists for standard genome sequencing and annotation.</title>
        <authorList>
            <consortium name="The Broad Institute Genomics Platform"/>
            <consortium name="The Broad Institute Genome Sequencing Center for Infectious Disease"/>
            <person name="Wu L."/>
            <person name="Ma J."/>
        </authorList>
    </citation>
    <scope>NUCLEOTIDE SEQUENCE [LARGE SCALE GENOMIC DNA]</scope>
    <source>
        <strain evidence="3">JCM 31890</strain>
    </source>
</reference>
<keyword evidence="3" id="KW-1185">Reference proteome</keyword>
<keyword evidence="1" id="KW-0472">Membrane</keyword>
<protein>
    <recommendedName>
        <fullName evidence="4">SURF1-like protein</fullName>
    </recommendedName>
</protein>
<evidence type="ECO:0008006" key="4">
    <source>
        <dbReference type="Google" id="ProtNLM"/>
    </source>
</evidence>
<sequence>MRAGLLPVHTMTLRPLPWLSVALLLAGWWWGDALPPVADLHPAVLTEPQQTGTQRGPFQVRAQHIDYSVTPVQDYAISGLVVSRHDTSTWWNWIHEAAGDHLNVADLCMVWGANARSGAYERMSFSSGQFVCYVSTRDPEAARPDNLRALSNNHLLTDSPTVARRLRGLRVGDQVSIQGELAEYRHRAGFDFHRGTSLTRDDQGNGACETIFVRDVQVLRSAPLWPRMLWWAGMGLAVLALWQWWTRPHRRED</sequence>
<evidence type="ECO:0000256" key="1">
    <source>
        <dbReference type="SAM" id="Phobius"/>
    </source>
</evidence>
<name>A0ABP8LHM9_9BURK</name>
<proteinExistence type="predicted"/>
<comment type="caution">
    <text evidence="2">The sequence shown here is derived from an EMBL/GenBank/DDBJ whole genome shotgun (WGS) entry which is preliminary data.</text>
</comment>
<dbReference type="Proteomes" id="UP001501788">
    <property type="component" value="Unassembled WGS sequence"/>
</dbReference>
<gene>
    <name evidence="2" type="ORF">GCM10023090_30590</name>
</gene>
<dbReference type="EMBL" id="BAABEX010000030">
    <property type="protein sequence ID" value="GAA4429893.1"/>
    <property type="molecule type" value="Genomic_DNA"/>
</dbReference>
<evidence type="ECO:0000313" key="3">
    <source>
        <dbReference type="Proteomes" id="UP001501788"/>
    </source>
</evidence>
<keyword evidence="1" id="KW-1133">Transmembrane helix</keyword>
<accession>A0ABP8LHM9</accession>
<keyword evidence="1" id="KW-0812">Transmembrane</keyword>
<feature type="transmembrane region" description="Helical" evidence="1">
    <location>
        <begin position="228"/>
        <end position="245"/>
    </location>
</feature>